<evidence type="ECO:0000313" key="2">
    <source>
        <dbReference type="Proteomes" id="UP000003515"/>
    </source>
</evidence>
<evidence type="ECO:0000313" key="1">
    <source>
        <dbReference type="EMBL" id="EEX92588.1"/>
    </source>
</evidence>
<sequence>MSNESLYIGVASVTLELIHNLKYQVNEQLEEFNIHVLITPP</sequence>
<protein>
    <submittedName>
        <fullName evidence="1">Uncharacterized protein</fullName>
    </submittedName>
</protein>
<organism evidence="1 2">
    <name type="scientific">Vibrio orientalis CIP 102891 = ATCC 33934</name>
    <dbReference type="NCBI Taxonomy" id="675816"/>
    <lineage>
        <taxon>Bacteria</taxon>
        <taxon>Pseudomonadati</taxon>
        <taxon>Pseudomonadota</taxon>
        <taxon>Gammaproteobacteria</taxon>
        <taxon>Vibrionales</taxon>
        <taxon>Vibrionaceae</taxon>
        <taxon>Vibrio</taxon>
        <taxon>Vibrio oreintalis group</taxon>
    </lineage>
</organism>
<dbReference type="Proteomes" id="UP000003515">
    <property type="component" value="Unassembled WGS sequence"/>
</dbReference>
<proteinExistence type="predicted"/>
<dbReference type="EMBL" id="ACZV01000005">
    <property type="protein sequence ID" value="EEX92588.1"/>
    <property type="molecule type" value="Genomic_DNA"/>
</dbReference>
<keyword evidence="2" id="KW-1185">Reference proteome</keyword>
<gene>
    <name evidence="1" type="ORF">VIA_003233</name>
</gene>
<name>A0ABM9YYT3_VIBOR</name>
<comment type="caution">
    <text evidence="1">The sequence shown here is derived from an EMBL/GenBank/DDBJ whole genome shotgun (WGS) entry which is preliminary data.</text>
</comment>
<accession>A0ABM9YYT3</accession>
<reference evidence="1 2" key="1">
    <citation type="submission" date="2009-10" db="EMBL/GenBank/DDBJ databases">
        <authorList>
            <consortium name="Los Alamos National Laboratory (LANL)"/>
            <consortium name="National Microbial Pathogen Data Resource (NMPDR)"/>
            <person name="Munk A.C."/>
            <person name="Chertkov O."/>
            <person name="Tapia R."/>
            <person name="Green L."/>
            <person name="Rogers Y."/>
            <person name="Detter J.C."/>
            <person name="Bruce D."/>
            <person name="Brettin T.S."/>
            <person name="Colwell R.R."/>
            <person name="Huq A."/>
            <person name="Grim C.J."/>
            <person name="Hasan N.A."/>
            <person name="Bartels D."/>
            <person name="Vonstein V."/>
        </authorList>
    </citation>
    <scope>NUCLEOTIDE SEQUENCE [LARGE SCALE GENOMIC DNA]</scope>
    <source>
        <strain evidence="1 2">CIP 102891</strain>
    </source>
</reference>